<accession>A0A6A5ZAD5</accession>
<dbReference type="EMBL" id="ML977321">
    <property type="protein sequence ID" value="KAF2116412.1"/>
    <property type="molecule type" value="Genomic_DNA"/>
</dbReference>
<name>A0A6A5ZAD5_9PLEO</name>
<dbReference type="Proteomes" id="UP000799770">
    <property type="component" value="Unassembled WGS sequence"/>
</dbReference>
<feature type="transmembrane region" description="Helical" evidence="1">
    <location>
        <begin position="38"/>
        <end position="60"/>
    </location>
</feature>
<protein>
    <submittedName>
        <fullName evidence="2">Uncharacterized protein</fullName>
    </submittedName>
</protein>
<gene>
    <name evidence="2" type="ORF">BDV96DRAFT_574076</name>
</gene>
<sequence length="67" mass="7407">MGKVWLGDRRTNIRAYLLTCIVETLGCGLDQTGLGWIVYLWCVGIGFKGISWLVAMSLVARGSNFIL</sequence>
<evidence type="ECO:0000256" key="1">
    <source>
        <dbReference type="SAM" id="Phobius"/>
    </source>
</evidence>
<keyword evidence="1" id="KW-0812">Transmembrane</keyword>
<evidence type="ECO:0000313" key="3">
    <source>
        <dbReference type="Proteomes" id="UP000799770"/>
    </source>
</evidence>
<organism evidence="2 3">
    <name type="scientific">Lophiotrema nucula</name>
    <dbReference type="NCBI Taxonomy" id="690887"/>
    <lineage>
        <taxon>Eukaryota</taxon>
        <taxon>Fungi</taxon>
        <taxon>Dikarya</taxon>
        <taxon>Ascomycota</taxon>
        <taxon>Pezizomycotina</taxon>
        <taxon>Dothideomycetes</taxon>
        <taxon>Pleosporomycetidae</taxon>
        <taxon>Pleosporales</taxon>
        <taxon>Lophiotremataceae</taxon>
        <taxon>Lophiotrema</taxon>
    </lineage>
</organism>
<evidence type="ECO:0000313" key="2">
    <source>
        <dbReference type="EMBL" id="KAF2116412.1"/>
    </source>
</evidence>
<dbReference type="AlphaFoldDB" id="A0A6A5ZAD5"/>
<keyword evidence="1" id="KW-0472">Membrane</keyword>
<reference evidence="2" key="1">
    <citation type="journal article" date="2020" name="Stud. Mycol.">
        <title>101 Dothideomycetes genomes: a test case for predicting lifestyles and emergence of pathogens.</title>
        <authorList>
            <person name="Haridas S."/>
            <person name="Albert R."/>
            <person name="Binder M."/>
            <person name="Bloem J."/>
            <person name="Labutti K."/>
            <person name="Salamov A."/>
            <person name="Andreopoulos B."/>
            <person name="Baker S."/>
            <person name="Barry K."/>
            <person name="Bills G."/>
            <person name="Bluhm B."/>
            <person name="Cannon C."/>
            <person name="Castanera R."/>
            <person name="Culley D."/>
            <person name="Daum C."/>
            <person name="Ezra D."/>
            <person name="Gonzalez J."/>
            <person name="Henrissat B."/>
            <person name="Kuo A."/>
            <person name="Liang C."/>
            <person name="Lipzen A."/>
            <person name="Lutzoni F."/>
            <person name="Magnuson J."/>
            <person name="Mondo S."/>
            <person name="Nolan M."/>
            <person name="Ohm R."/>
            <person name="Pangilinan J."/>
            <person name="Park H.-J."/>
            <person name="Ramirez L."/>
            <person name="Alfaro M."/>
            <person name="Sun H."/>
            <person name="Tritt A."/>
            <person name="Yoshinaga Y."/>
            <person name="Zwiers L.-H."/>
            <person name="Turgeon B."/>
            <person name="Goodwin S."/>
            <person name="Spatafora J."/>
            <person name="Crous P."/>
            <person name="Grigoriev I."/>
        </authorList>
    </citation>
    <scope>NUCLEOTIDE SEQUENCE</scope>
    <source>
        <strain evidence="2">CBS 627.86</strain>
    </source>
</reference>
<keyword evidence="3" id="KW-1185">Reference proteome</keyword>
<proteinExistence type="predicted"/>
<keyword evidence="1" id="KW-1133">Transmembrane helix</keyword>